<sequence length="72" mass="8083">MYGEDKGKGLKKQPGCSWIEIGNRPYVFVVGDKSNSQSELICSLLHDLHGKMKKVGYVPHDDLIMDEDFAIT</sequence>
<keyword evidence="2" id="KW-1185">Reference proteome</keyword>
<comment type="caution">
    <text evidence="1">The sequence shown here is derived from an EMBL/GenBank/DDBJ whole genome shotgun (WGS) entry which is preliminary data.</text>
</comment>
<reference evidence="1 2" key="1">
    <citation type="journal article" date="2018" name="Sci. Data">
        <title>The draft genome sequence of cork oak.</title>
        <authorList>
            <person name="Ramos A.M."/>
            <person name="Usie A."/>
            <person name="Barbosa P."/>
            <person name="Barros P.M."/>
            <person name="Capote T."/>
            <person name="Chaves I."/>
            <person name="Simoes F."/>
            <person name="Abreu I."/>
            <person name="Carrasquinho I."/>
            <person name="Faro C."/>
            <person name="Guimaraes J.B."/>
            <person name="Mendonca D."/>
            <person name="Nobrega F."/>
            <person name="Rodrigues L."/>
            <person name="Saibo N.J.M."/>
            <person name="Varela M.C."/>
            <person name="Egas C."/>
            <person name="Matos J."/>
            <person name="Miguel C.M."/>
            <person name="Oliveira M.M."/>
            <person name="Ricardo C.P."/>
            <person name="Goncalves S."/>
        </authorList>
    </citation>
    <scope>NUCLEOTIDE SEQUENCE [LARGE SCALE GENOMIC DNA]</scope>
    <source>
        <strain evidence="2">cv. HL8</strain>
    </source>
</reference>
<name>A0AAW0KWD8_QUESU</name>
<accession>A0AAW0KWD8</accession>
<proteinExistence type="predicted"/>
<dbReference type="AlphaFoldDB" id="A0AAW0KWD8"/>
<dbReference type="Proteomes" id="UP000237347">
    <property type="component" value="Unassembled WGS sequence"/>
</dbReference>
<dbReference type="EMBL" id="PKMF04000209">
    <property type="protein sequence ID" value="KAK7843165.1"/>
    <property type="molecule type" value="Genomic_DNA"/>
</dbReference>
<organism evidence="1 2">
    <name type="scientific">Quercus suber</name>
    <name type="common">Cork oak</name>
    <dbReference type="NCBI Taxonomy" id="58331"/>
    <lineage>
        <taxon>Eukaryota</taxon>
        <taxon>Viridiplantae</taxon>
        <taxon>Streptophyta</taxon>
        <taxon>Embryophyta</taxon>
        <taxon>Tracheophyta</taxon>
        <taxon>Spermatophyta</taxon>
        <taxon>Magnoliopsida</taxon>
        <taxon>eudicotyledons</taxon>
        <taxon>Gunneridae</taxon>
        <taxon>Pentapetalae</taxon>
        <taxon>rosids</taxon>
        <taxon>fabids</taxon>
        <taxon>Fagales</taxon>
        <taxon>Fagaceae</taxon>
        <taxon>Quercus</taxon>
    </lineage>
</organism>
<gene>
    <name evidence="1" type="primary">PCMP-E15_1</name>
    <name evidence="1" type="ORF">CFP56_012892</name>
</gene>
<evidence type="ECO:0000313" key="1">
    <source>
        <dbReference type="EMBL" id="KAK7843165.1"/>
    </source>
</evidence>
<protein>
    <submittedName>
        <fullName evidence="1">Pentatricopeptide repeat-containing protein</fullName>
    </submittedName>
</protein>
<evidence type="ECO:0000313" key="2">
    <source>
        <dbReference type="Proteomes" id="UP000237347"/>
    </source>
</evidence>